<gene>
    <name evidence="2" type="ORF">MVEN_02280100</name>
</gene>
<proteinExistence type="predicted"/>
<keyword evidence="3" id="KW-1185">Reference proteome</keyword>
<accession>A0A8H6X5G3</accession>
<dbReference type="Proteomes" id="UP000620124">
    <property type="component" value="Unassembled WGS sequence"/>
</dbReference>
<evidence type="ECO:0000313" key="3">
    <source>
        <dbReference type="Proteomes" id="UP000620124"/>
    </source>
</evidence>
<dbReference type="OrthoDB" id="3139566at2759"/>
<protein>
    <submittedName>
        <fullName evidence="2">F-box domain-containing protein</fullName>
    </submittedName>
</protein>
<evidence type="ECO:0000256" key="1">
    <source>
        <dbReference type="SAM" id="Coils"/>
    </source>
</evidence>
<organism evidence="2 3">
    <name type="scientific">Mycena venus</name>
    <dbReference type="NCBI Taxonomy" id="2733690"/>
    <lineage>
        <taxon>Eukaryota</taxon>
        <taxon>Fungi</taxon>
        <taxon>Dikarya</taxon>
        <taxon>Basidiomycota</taxon>
        <taxon>Agaricomycotina</taxon>
        <taxon>Agaricomycetes</taxon>
        <taxon>Agaricomycetidae</taxon>
        <taxon>Agaricales</taxon>
        <taxon>Marasmiineae</taxon>
        <taxon>Mycenaceae</taxon>
        <taxon>Mycena</taxon>
    </lineage>
</organism>
<feature type="coiled-coil region" evidence="1">
    <location>
        <begin position="5"/>
        <end position="39"/>
    </location>
</feature>
<sequence length="363" mass="40992">MLSALEKDRIRVAEIDVQIQNLERSLTALQIEKRLAQDRLDSYTYPVLVLPNEVVSEIFIHFLPPYPACPPLTGIFSPTVLTHICRKWREIAIATTTLWRAIHITSYYRIAIERQAHISDVWLSRSRCCPLSIVVEHHDTESLLEVLLHHQARWENLKFDCLLSDLLPRIKGPMPLLRDLDLSLYDFDPLLMVAFHDMPRLRAVTLNDHAALSLVLPWAQLTSVTFIAVYPSECVPILQQASNLVRCSIGACLEVGNDHPVPDVRLPSLKSLILGDPGQFQLTGFLQKFLVPALHILEISERSLGPNPIESLASFISKSGCELQQLHITGHDDLAVSEASYPTAFPSVRVSFSRYGDGWRDEE</sequence>
<dbReference type="SUPFAM" id="SSF52047">
    <property type="entry name" value="RNI-like"/>
    <property type="match status" value="1"/>
</dbReference>
<comment type="caution">
    <text evidence="2">The sequence shown here is derived from an EMBL/GenBank/DDBJ whole genome shotgun (WGS) entry which is preliminary data.</text>
</comment>
<evidence type="ECO:0000313" key="2">
    <source>
        <dbReference type="EMBL" id="KAF7334506.1"/>
    </source>
</evidence>
<dbReference type="EMBL" id="JACAZI010000026">
    <property type="protein sequence ID" value="KAF7334506.1"/>
    <property type="molecule type" value="Genomic_DNA"/>
</dbReference>
<dbReference type="Gene3D" id="3.80.10.10">
    <property type="entry name" value="Ribonuclease Inhibitor"/>
    <property type="match status" value="1"/>
</dbReference>
<dbReference type="AlphaFoldDB" id="A0A8H6X5G3"/>
<dbReference type="InterPro" id="IPR032675">
    <property type="entry name" value="LRR_dom_sf"/>
</dbReference>
<reference evidence="2" key="1">
    <citation type="submission" date="2020-05" db="EMBL/GenBank/DDBJ databases">
        <title>Mycena genomes resolve the evolution of fungal bioluminescence.</title>
        <authorList>
            <person name="Tsai I.J."/>
        </authorList>
    </citation>
    <scope>NUCLEOTIDE SEQUENCE</scope>
    <source>
        <strain evidence="2">CCC161011</strain>
    </source>
</reference>
<name>A0A8H6X5G3_9AGAR</name>
<keyword evidence="1" id="KW-0175">Coiled coil</keyword>